<protein>
    <submittedName>
        <fullName evidence="1">Uncharacterized protein</fullName>
    </submittedName>
</protein>
<keyword evidence="2" id="KW-1185">Reference proteome</keyword>
<accession>A0A4S2LL18</accession>
<feature type="non-terminal residue" evidence="1">
    <location>
        <position position="1"/>
    </location>
</feature>
<evidence type="ECO:0000313" key="1">
    <source>
        <dbReference type="EMBL" id="TGZ64290.1"/>
    </source>
</evidence>
<gene>
    <name evidence="1" type="ORF">CRM22_006459</name>
</gene>
<sequence length="185" mass="21513">VSVHRNVPKTICWQVHKTKANQMSYLMIYWLDTYWKNDMQQKRLKFKKLVDGLKIGKDSVAEGWKTSGFGPMIKEEGIILIRASVEEKRALFYGLPHRVTYFGMLWRSGERQVTNFVQKSMGHDRRCYENVSGGCKIQISQEKQEMDGKRLPISGKPTLSSDIFQKLDKKKWQISRKVIPAIKSS</sequence>
<name>A0A4S2LL18_OPIFE</name>
<dbReference type="AlphaFoldDB" id="A0A4S2LL18"/>
<dbReference type="Proteomes" id="UP000308267">
    <property type="component" value="Unassembled WGS sequence"/>
</dbReference>
<dbReference type="EMBL" id="SJOL01006813">
    <property type="protein sequence ID" value="TGZ64290.1"/>
    <property type="molecule type" value="Genomic_DNA"/>
</dbReference>
<evidence type="ECO:0000313" key="2">
    <source>
        <dbReference type="Proteomes" id="UP000308267"/>
    </source>
</evidence>
<organism evidence="1 2">
    <name type="scientific">Opisthorchis felineus</name>
    <dbReference type="NCBI Taxonomy" id="147828"/>
    <lineage>
        <taxon>Eukaryota</taxon>
        <taxon>Metazoa</taxon>
        <taxon>Spiralia</taxon>
        <taxon>Lophotrochozoa</taxon>
        <taxon>Platyhelminthes</taxon>
        <taxon>Trematoda</taxon>
        <taxon>Digenea</taxon>
        <taxon>Opisthorchiida</taxon>
        <taxon>Opisthorchiata</taxon>
        <taxon>Opisthorchiidae</taxon>
        <taxon>Opisthorchis</taxon>
    </lineage>
</organism>
<proteinExistence type="predicted"/>
<comment type="caution">
    <text evidence="1">The sequence shown here is derived from an EMBL/GenBank/DDBJ whole genome shotgun (WGS) entry which is preliminary data.</text>
</comment>
<reference evidence="1 2" key="1">
    <citation type="journal article" date="2019" name="BMC Genomics">
        <title>New insights from Opisthorchis felineus genome: update on genomics of the epidemiologically important liver flukes.</title>
        <authorList>
            <person name="Ershov N.I."/>
            <person name="Mordvinov V.A."/>
            <person name="Prokhortchouk E.B."/>
            <person name="Pakharukova M.Y."/>
            <person name="Gunbin K.V."/>
            <person name="Ustyantsev K."/>
            <person name="Genaev M.A."/>
            <person name="Blinov A.G."/>
            <person name="Mazur A."/>
            <person name="Boulygina E."/>
            <person name="Tsygankova S."/>
            <person name="Khrameeva E."/>
            <person name="Chekanov N."/>
            <person name="Fan G."/>
            <person name="Xiao A."/>
            <person name="Zhang H."/>
            <person name="Xu X."/>
            <person name="Yang H."/>
            <person name="Solovyev V."/>
            <person name="Lee S.M."/>
            <person name="Liu X."/>
            <person name="Afonnikov D.A."/>
            <person name="Skryabin K.G."/>
        </authorList>
    </citation>
    <scope>NUCLEOTIDE SEQUENCE [LARGE SCALE GENOMIC DNA]</scope>
    <source>
        <strain evidence="1">AK-0245</strain>
        <tissue evidence="1">Whole organism</tissue>
    </source>
</reference>